<reference evidence="2 3" key="1">
    <citation type="journal article" date="2016" name="Nat. Commun.">
        <title>Thousands of microbial genomes shed light on interconnected biogeochemical processes in an aquifer system.</title>
        <authorList>
            <person name="Anantharaman K."/>
            <person name="Brown C.T."/>
            <person name="Hug L.A."/>
            <person name="Sharon I."/>
            <person name="Castelle C.J."/>
            <person name="Probst A.J."/>
            <person name="Thomas B.C."/>
            <person name="Singh A."/>
            <person name="Wilkins M.J."/>
            <person name="Karaoz U."/>
            <person name="Brodie E.L."/>
            <person name="Williams K.H."/>
            <person name="Hubbard S.S."/>
            <person name="Banfield J.F."/>
        </authorList>
    </citation>
    <scope>NUCLEOTIDE SEQUENCE [LARGE SCALE GENOMIC DNA]</scope>
</reference>
<sequence length="77" mass="9077">MLEKEYNFYLKNQTELLKKYSGKFIVIVDEKVLGAYQTEKEAFDEAIKTHELGTFLIQECTPNPDKKTQVFHSRTIF</sequence>
<accession>A0A1G1WNJ2</accession>
<dbReference type="EMBL" id="MHCZ01000037">
    <property type="protein sequence ID" value="OGY29312.1"/>
    <property type="molecule type" value="Genomic_DNA"/>
</dbReference>
<proteinExistence type="predicted"/>
<evidence type="ECO:0000259" key="1">
    <source>
        <dbReference type="Pfam" id="PF18929"/>
    </source>
</evidence>
<dbReference type="InterPro" id="IPR043734">
    <property type="entry name" value="DUF5678"/>
</dbReference>
<gene>
    <name evidence="2" type="ORF">A3F35_01230</name>
</gene>
<evidence type="ECO:0000313" key="2">
    <source>
        <dbReference type="EMBL" id="OGY29312.1"/>
    </source>
</evidence>
<dbReference type="STRING" id="1802603.A3F35_01230"/>
<dbReference type="Pfam" id="PF18929">
    <property type="entry name" value="DUF5678"/>
    <property type="match status" value="1"/>
</dbReference>
<comment type="caution">
    <text evidence="2">The sequence shown here is derived from an EMBL/GenBank/DDBJ whole genome shotgun (WGS) entry which is preliminary data.</text>
</comment>
<dbReference type="Proteomes" id="UP000178068">
    <property type="component" value="Unassembled WGS sequence"/>
</dbReference>
<evidence type="ECO:0000313" key="3">
    <source>
        <dbReference type="Proteomes" id="UP000178068"/>
    </source>
</evidence>
<protein>
    <recommendedName>
        <fullName evidence="1">DUF5678 domain-containing protein</fullName>
    </recommendedName>
</protein>
<organism evidence="2 3">
    <name type="scientific">Candidatus Woykebacteria bacterium RIFCSPHIGHO2_12_FULL_45_10</name>
    <dbReference type="NCBI Taxonomy" id="1802603"/>
    <lineage>
        <taxon>Bacteria</taxon>
        <taxon>Candidatus Woykeibacteriota</taxon>
    </lineage>
</organism>
<name>A0A1G1WNJ2_9BACT</name>
<dbReference type="AlphaFoldDB" id="A0A1G1WNJ2"/>
<feature type="domain" description="DUF5678" evidence="1">
    <location>
        <begin position="15"/>
        <end position="48"/>
    </location>
</feature>